<comment type="pathway">
    <text evidence="1">Cofactor biosynthesis; (R)-pantothenate biosynthesis; (R)-pantothenate from (R)-pantoate and beta-alanine: step 1/1.</text>
</comment>
<keyword evidence="6" id="KW-0566">Pantothenate biosynthesis</keyword>
<accession>A0A9P4GIA9</accession>
<evidence type="ECO:0000313" key="13">
    <source>
        <dbReference type="Proteomes" id="UP000800039"/>
    </source>
</evidence>
<evidence type="ECO:0000256" key="10">
    <source>
        <dbReference type="ARBA" id="ARBA00032806"/>
    </source>
</evidence>
<evidence type="ECO:0000256" key="9">
    <source>
        <dbReference type="ARBA" id="ARBA00029902"/>
    </source>
</evidence>
<evidence type="ECO:0000256" key="8">
    <source>
        <dbReference type="ARBA" id="ARBA00022840"/>
    </source>
</evidence>
<dbReference type="InterPro" id="IPR014729">
    <property type="entry name" value="Rossmann-like_a/b/a_fold"/>
</dbReference>
<sequence length="391" mass="43259">MARASSAMSHLRYITIPTARSCSPSSWDCLPRPSLKNNGIRCLSTSSPFRSPSVPASETHVFHHVAPLREFRRHLLLNKRTVGLVPTMGALHEGHVSLVRHAAAENTDVFVTIYVNPTQFGLNEDLASYPKTWESDLQILHDIDKELASAGQGRVTAVFAPNTKTMYPTLPPDSAIPGVGSFIEMRPLGQLLEGASRPVFFRGVATVCMKLFNICTPDRAYFGQKDIQQTCVIRQLIKDFHLDMDLRIIPTSREPDGLALSSRNVYLGARRRNVGIVLNQALRKAEAQYKAGKRLRGDILWPAVDHGDKTVLEQDTLEPSKRAKFQIDYLSLADPDTMEEVDHVDETRGAILSGAVKMLPVEEPQEGEELGVGGGQIPVRLIDNIVLDPIK</sequence>
<evidence type="ECO:0000256" key="1">
    <source>
        <dbReference type="ARBA" id="ARBA00004990"/>
    </source>
</evidence>
<keyword evidence="5" id="KW-0436">Ligase</keyword>
<keyword evidence="12" id="KW-0808">Transferase</keyword>
<dbReference type="InterPro" id="IPR003721">
    <property type="entry name" value="Pantoate_ligase"/>
</dbReference>
<comment type="similarity">
    <text evidence="2">Belongs to the pantothenate synthetase family.</text>
</comment>
<dbReference type="Gene3D" id="3.30.1300.10">
    <property type="entry name" value="Pantoate-beta-alanine ligase, C-terminal domain"/>
    <property type="match status" value="1"/>
</dbReference>
<dbReference type="PANTHER" id="PTHR21299:SF1">
    <property type="entry name" value="PANTOATE--BETA-ALANINE LIGASE"/>
    <property type="match status" value="1"/>
</dbReference>
<evidence type="ECO:0000256" key="2">
    <source>
        <dbReference type="ARBA" id="ARBA00009256"/>
    </source>
</evidence>
<dbReference type="GO" id="GO:0005524">
    <property type="term" value="F:ATP binding"/>
    <property type="evidence" value="ECO:0007669"/>
    <property type="project" value="UniProtKB-KW"/>
</dbReference>
<dbReference type="FunFam" id="3.40.50.620:FF:000013">
    <property type="entry name" value="Pantothenate synthetase"/>
    <property type="match status" value="1"/>
</dbReference>
<dbReference type="FunFam" id="3.30.1300.10:FF:000002">
    <property type="entry name" value="Pantoate--beta-alanine ligase"/>
    <property type="match status" value="1"/>
</dbReference>
<dbReference type="GO" id="GO:0004592">
    <property type="term" value="F:pantoate-beta-alanine ligase activity"/>
    <property type="evidence" value="ECO:0007669"/>
    <property type="project" value="UniProtKB-EC"/>
</dbReference>
<dbReference type="EMBL" id="ML976616">
    <property type="protein sequence ID" value="KAF1846693.1"/>
    <property type="molecule type" value="Genomic_DNA"/>
</dbReference>
<dbReference type="SUPFAM" id="SSF52374">
    <property type="entry name" value="Nucleotidylyl transferase"/>
    <property type="match status" value="1"/>
</dbReference>
<dbReference type="NCBIfam" id="TIGR00018">
    <property type="entry name" value="panC"/>
    <property type="match status" value="1"/>
</dbReference>
<dbReference type="AlphaFoldDB" id="A0A9P4GIA9"/>
<evidence type="ECO:0000256" key="4">
    <source>
        <dbReference type="ARBA" id="ARBA00015647"/>
    </source>
</evidence>
<evidence type="ECO:0000313" key="12">
    <source>
        <dbReference type="EMBL" id="KAF1846693.1"/>
    </source>
</evidence>
<dbReference type="HAMAP" id="MF_00158">
    <property type="entry name" value="PanC"/>
    <property type="match status" value="1"/>
</dbReference>
<dbReference type="Pfam" id="PF02569">
    <property type="entry name" value="Pantoate_ligase"/>
    <property type="match status" value="1"/>
</dbReference>
<dbReference type="RefSeq" id="XP_040789256.1">
    <property type="nucleotide sequence ID" value="XM_040937006.1"/>
</dbReference>
<dbReference type="Proteomes" id="UP000800039">
    <property type="component" value="Unassembled WGS sequence"/>
</dbReference>
<dbReference type="OrthoDB" id="2020436at2759"/>
<keyword evidence="8" id="KW-0067">ATP-binding</keyword>
<reference evidence="12" key="1">
    <citation type="submission" date="2020-01" db="EMBL/GenBank/DDBJ databases">
        <authorList>
            <consortium name="DOE Joint Genome Institute"/>
            <person name="Haridas S."/>
            <person name="Albert R."/>
            <person name="Binder M."/>
            <person name="Bloem J."/>
            <person name="Labutti K."/>
            <person name="Salamov A."/>
            <person name="Andreopoulos B."/>
            <person name="Baker S.E."/>
            <person name="Barry K."/>
            <person name="Bills G."/>
            <person name="Bluhm B.H."/>
            <person name="Cannon C."/>
            <person name="Castanera R."/>
            <person name="Culley D.E."/>
            <person name="Daum C."/>
            <person name="Ezra D."/>
            <person name="Gonzalez J.B."/>
            <person name="Henrissat B."/>
            <person name="Kuo A."/>
            <person name="Liang C."/>
            <person name="Lipzen A."/>
            <person name="Lutzoni F."/>
            <person name="Magnuson J."/>
            <person name="Mondo S."/>
            <person name="Nolan M."/>
            <person name="Ohm R."/>
            <person name="Pangilinan J."/>
            <person name="Park H.-J."/>
            <person name="Ramirez L."/>
            <person name="Alfaro M."/>
            <person name="Sun H."/>
            <person name="Tritt A."/>
            <person name="Yoshinaga Y."/>
            <person name="Zwiers L.-H."/>
            <person name="Turgeon B.G."/>
            <person name="Goodwin S.B."/>
            <person name="Spatafora J.W."/>
            <person name="Crous P.W."/>
            <person name="Grigoriev I.V."/>
        </authorList>
    </citation>
    <scope>NUCLEOTIDE SEQUENCE</scope>
    <source>
        <strain evidence="12">CBS 394.84</strain>
    </source>
</reference>
<dbReference type="CDD" id="cd00560">
    <property type="entry name" value="PanC"/>
    <property type="match status" value="1"/>
</dbReference>
<gene>
    <name evidence="12" type="ORF">K460DRAFT_406887</name>
</gene>
<evidence type="ECO:0000256" key="3">
    <source>
        <dbReference type="ARBA" id="ARBA00012219"/>
    </source>
</evidence>
<keyword evidence="13" id="KW-1185">Reference proteome</keyword>
<evidence type="ECO:0000256" key="6">
    <source>
        <dbReference type="ARBA" id="ARBA00022655"/>
    </source>
</evidence>
<dbReference type="Gene3D" id="3.40.50.620">
    <property type="entry name" value="HUPs"/>
    <property type="match status" value="1"/>
</dbReference>
<evidence type="ECO:0000256" key="5">
    <source>
        <dbReference type="ARBA" id="ARBA00022598"/>
    </source>
</evidence>
<dbReference type="EC" id="6.3.2.1" evidence="3"/>
<dbReference type="GO" id="GO:0016740">
    <property type="term" value="F:transferase activity"/>
    <property type="evidence" value="ECO:0007669"/>
    <property type="project" value="UniProtKB-KW"/>
</dbReference>
<evidence type="ECO:0000256" key="7">
    <source>
        <dbReference type="ARBA" id="ARBA00022741"/>
    </source>
</evidence>
<proteinExistence type="inferred from homology"/>
<dbReference type="GO" id="GO:0015940">
    <property type="term" value="P:pantothenate biosynthetic process"/>
    <property type="evidence" value="ECO:0007669"/>
    <property type="project" value="UniProtKB-KW"/>
</dbReference>
<dbReference type="GeneID" id="63854256"/>
<keyword evidence="7" id="KW-0547">Nucleotide-binding</keyword>
<name>A0A9P4GIA9_9PLEO</name>
<dbReference type="InterPro" id="IPR042176">
    <property type="entry name" value="Pantoate_ligase_C"/>
</dbReference>
<comment type="catalytic activity">
    <reaction evidence="11">
        <text>(R)-pantoate + beta-alanine + ATP = (R)-pantothenate + AMP + diphosphate + H(+)</text>
        <dbReference type="Rhea" id="RHEA:10912"/>
        <dbReference type="ChEBI" id="CHEBI:15378"/>
        <dbReference type="ChEBI" id="CHEBI:15980"/>
        <dbReference type="ChEBI" id="CHEBI:29032"/>
        <dbReference type="ChEBI" id="CHEBI:30616"/>
        <dbReference type="ChEBI" id="CHEBI:33019"/>
        <dbReference type="ChEBI" id="CHEBI:57966"/>
        <dbReference type="ChEBI" id="CHEBI:456215"/>
        <dbReference type="EC" id="6.3.2.1"/>
    </reaction>
</comment>
<protein>
    <recommendedName>
        <fullName evidence="4">Pantoate--beta-alanine ligase</fullName>
        <ecNumber evidence="3">6.3.2.1</ecNumber>
    </recommendedName>
    <alternativeName>
        <fullName evidence="10">Pantoate-activating enzyme</fullName>
    </alternativeName>
    <alternativeName>
        <fullName evidence="9">Pantothenate synthetase</fullName>
    </alternativeName>
</protein>
<comment type="caution">
    <text evidence="12">The sequence shown here is derived from an EMBL/GenBank/DDBJ whole genome shotgun (WGS) entry which is preliminary data.</text>
</comment>
<organism evidence="12 13">
    <name type="scientific">Cucurbitaria berberidis CBS 394.84</name>
    <dbReference type="NCBI Taxonomy" id="1168544"/>
    <lineage>
        <taxon>Eukaryota</taxon>
        <taxon>Fungi</taxon>
        <taxon>Dikarya</taxon>
        <taxon>Ascomycota</taxon>
        <taxon>Pezizomycotina</taxon>
        <taxon>Dothideomycetes</taxon>
        <taxon>Pleosporomycetidae</taxon>
        <taxon>Pleosporales</taxon>
        <taxon>Pleosporineae</taxon>
        <taxon>Cucurbitariaceae</taxon>
        <taxon>Cucurbitaria</taxon>
    </lineage>
</organism>
<evidence type="ECO:0000256" key="11">
    <source>
        <dbReference type="ARBA" id="ARBA00048258"/>
    </source>
</evidence>
<dbReference type="PANTHER" id="PTHR21299">
    <property type="entry name" value="CYTIDYLATE KINASE/PANTOATE-BETA-ALANINE LIGASE"/>
    <property type="match status" value="1"/>
</dbReference>